<dbReference type="InterPro" id="IPR011990">
    <property type="entry name" value="TPR-like_helical_dom_sf"/>
</dbReference>
<dbReference type="PANTHER" id="PTHR44858:SF1">
    <property type="entry name" value="UDP-N-ACETYLGLUCOSAMINE--PEPTIDE N-ACETYLGLUCOSAMINYLTRANSFERASE SPINDLY-RELATED"/>
    <property type="match status" value="1"/>
</dbReference>
<proteinExistence type="predicted"/>
<dbReference type="SMART" id="SM00028">
    <property type="entry name" value="TPR"/>
    <property type="match status" value="4"/>
</dbReference>
<dbReference type="GO" id="GO:0009279">
    <property type="term" value="C:cell outer membrane"/>
    <property type="evidence" value="ECO:0007669"/>
    <property type="project" value="TreeGrafter"/>
</dbReference>
<feature type="repeat" description="TPR" evidence="3">
    <location>
        <begin position="172"/>
        <end position="205"/>
    </location>
</feature>
<comment type="caution">
    <text evidence="4">The sequence shown here is derived from an EMBL/GenBank/DDBJ whole genome shotgun (WGS) entry which is preliminary data.</text>
</comment>
<evidence type="ECO:0000256" key="1">
    <source>
        <dbReference type="ARBA" id="ARBA00022737"/>
    </source>
</evidence>
<accession>A0A9X0L3W8</accession>
<keyword evidence="2 3" id="KW-0802">TPR repeat</keyword>
<keyword evidence="5" id="KW-1185">Reference proteome</keyword>
<dbReference type="PANTHER" id="PTHR44858">
    <property type="entry name" value="TETRATRICOPEPTIDE REPEAT PROTEIN 6"/>
    <property type="match status" value="1"/>
</dbReference>
<gene>
    <name evidence="4" type="ORF">ASU33_06495</name>
</gene>
<dbReference type="Pfam" id="PF13432">
    <property type="entry name" value="TPR_16"/>
    <property type="match status" value="1"/>
</dbReference>
<evidence type="ECO:0000313" key="5">
    <source>
        <dbReference type="Proteomes" id="UP000054223"/>
    </source>
</evidence>
<sequence>MGGCQTEAKPTAVADPCLNRAYQAKLIERYIEKGAQRYGYNHPNWEVYCDSLIAACPNVAVGYQEKAIPYLKNGDYARAFALEDKAVSLDPKTWTAYRGFLYCIFTKDYPAALRDFEQAEKLVPGGYQMDHTYWFYRGLCNLELGDLKAAEADLLRDVAAQQQGNASTAAHFNSLFYLGVVAYEAKQLPKAADYLRQALQQYPQHPDAHYYLGLTEQAMGKANSAQQHLAQARQYLQQGYSMSEDNLFYANYPHQITAYEVAQALTAK</sequence>
<evidence type="ECO:0008006" key="6">
    <source>
        <dbReference type="Google" id="ProtNLM"/>
    </source>
</evidence>
<dbReference type="Gene3D" id="1.25.40.10">
    <property type="entry name" value="Tetratricopeptide repeat domain"/>
    <property type="match status" value="2"/>
</dbReference>
<dbReference type="InterPro" id="IPR019734">
    <property type="entry name" value="TPR_rpt"/>
</dbReference>
<dbReference type="Proteomes" id="UP000054223">
    <property type="component" value="Unassembled WGS sequence"/>
</dbReference>
<dbReference type="AlphaFoldDB" id="A0A9X0L3W8"/>
<evidence type="ECO:0000256" key="3">
    <source>
        <dbReference type="PROSITE-ProRule" id="PRU00339"/>
    </source>
</evidence>
<organism evidence="4 5">
    <name type="scientific">Solirubrum puertoriconensis</name>
    <dbReference type="NCBI Taxonomy" id="1751427"/>
    <lineage>
        <taxon>Bacteria</taxon>
        <taxon>Pseudomonadati</taxon>
        <taxon>Bacteroidota</taxon>
        <taxon>Cytophagia</taxon>
        <taxon>Cytophagales</taxon>
    </lineage>
</organism>
<evidence type="ECO:0000313" key="4">
    <source>
        <dbReference type="EMBL" id="KUG06966.1"/>
    </source>
</evidence>
<dbReference type="GO" id="GO:0046813">
    <property type="term" value="P:receptor-mediated virion attachment to host cell"/>
    <property type="evidence" value="ECO:0007669"/>
    <property type="project" value="TreeGrafter"/>
</dbReference>
<dbReference type="SUPFAM" id="SSF48452">
    <property type="entry name" value="TPR-like"/>
    <property type="match status" value="2"/>
</dbReference>
<protein>
    <recommendedName>
        <fullName evidence="6">Tetratricopeptide repeat protein</fullName>
    </recommendedName>
</protein>
<keyword evidence="1" id="KW-0677">Repeat</keyword>
<name>A0A9X0L3W8_SOLP1</name>
<dbReference type="Pfam" id="PF14559">
    <property type="entry name" value="TPR_19"/>
    <property type="match status" value="1"/>
</dbReference>
<feature type="repeat" description="TPR" evidence="3">
    <location>
        <begin position="60"/>
        <end position="93"/>
    </location>
</feature>
<dbReference type="InterPro" id="IPR050498">
    <property type="entry name" value="Ycf3"/>
</dbReference>
<evidence type="ECO:0000256" key="2">
    <source>
        <dbReference type="ARBA" id="ARBA00022803"/>
    </source>
</evidence>
<dbReference type="PROSITE" id="PS50005">
    <property type="entry name" value="TPR"/>
    <property type="match status" value="2"/>
</dbReference>
<dbReference type="EMBL" id="LNAL01000008">
    <property type="protein sequence ID" value="KUG06966.1"/>
    <property type="molecule type" value="Genomic_DNA"/>
</dbReference>
<reference evidence="4 5" key="1">
    <citation type="submission" date="2015-11" db="EMBL/GenBank/DDBJ databases">
        <title>Solirubrum puertoriconensis gen. nov. an environmental bacteria isolated in Puerto Rico.</title>
        <authorList>
            <person name="Cuebas-Irizarry M.F."/>
            <person name="Montalvo-Rodriguez R."/>
        </authorList>
    </citation>
    <scope>NUCLEOTIDE SEQUENCE [LARGE SCALE GENOMIC DNA]</scope>
    <source>
        <strain evidence="4 5">MC1A</strain>
    </source>
</reference>